<evidence type="ECO:0000313" key="1">
    <source>
        <dbReference type="EMBL" id="NEI72922.1"/>
    </source>
</evidence>
<evidence type="ECO:0000313" key="2">
    <source>
        <dbReference type="Proteomes" id="UP000483035"/>
    </source>
</evidence>
<dbReference type="AlphaFoldDB" id="A0A6L9UF64"/>
<comment type="caution">
    <text evidence="1">The sequence shown here is derived from an EMBL/GenBank/DDBJ whole genome shotgun (WGS) entry which is preliminary data.</text>
</comment>
<organism evidence="1 2">
    <name type="scientific">Rhizobium lusitanum</name>
    <dbReference type="NCBI Taxonomy" id="293958"/>
    <lineage>
        <taxon>Bacteria</taxon>
        <taxon>Pseudomonadati</taxon>
        <taxon>Pseudomonadota</taxon>
        <taxon>Alphaproteobacteria</taxon>
        <taxon>Hyphomicrobiales</taxon>
        <taxon>Rhizobiaceae</taxon>
        <taxon>Rhizobium/Agrobacterium group</taxon>
        <taxon>Rhizobium</taxon>
    </lineage>
</organism>
<accession>A0A6L9UF64</accession>
<dbReference type="EMBL" id="WUEY01000014">
    <property type="protein sequence ID" value="NEI72922.1"/>
    <property type="molecule type" value="Genomic_DNA"/>
</dbReference>
<dbReference type="RefSeq" id="WP_163990777.1">
    <property type="nucleotide sequence ID" value="NZ_WUEY01000014.1"/>
</dbReference>
<sequence>MPKRNSSNSPRPIAAVSPTIGEIEGRLLVLEMIASSSTAKLLRLHDSQEKTELIAAILTDIDVDCRSRGLHIRDIRDAQEYAEELLKDAQDQADGLDDIKHAYVNRERD</sequence>
<name>A0A6L9UF64_9HYPH</name>
<proteinExistence type="predicted"/>
<protein>
    <submittedName>
        <fullName evidence="1">Uncharacterized protein</fullName>
    </submittedName>
</protein>
<gene>
    <name evidence="1" type="ORF">GR212_25500</name>
</gene>
<reference evidence="1 2" key="1">
    <citation type="submission" date="2019-12" db="EMBL/GenBank/DDBJ databases">
        <title>Rhizobium genotypes associated with high levels of biological nitrogen fixation by grain legumes in a temperate-maritime cropping system.</title>
        <authorList>
            <person name="Maluk M."/>
            <person name="Francesc Ferrando Molina F."/>
            <person name="Lopez Del Egido L."/>
            <person name="Lafos M."/>
            <person name="Langarica-Fuentes A."/>
            <person name="Gebre Yohannes G."/>
            <person name="Young M.W."/>
            <person name="Martin P."/>
            <person name="Gantlett R."/>
            <person name="Kenicer G."/>
            <person name="Hawes C."/>
            <person name="Begg G.S."/>
            <person name="Quilliam R.S."/>
            <person name="Squire G.R."/>
            <person name="Poole P.S."/>
            <person name="Young P.W."/>
            <person name="Iannetta P.M."/>
            <person name="James E.K."/>
        </authorList>
    </citation>
    <scope>NUCLEOTIDE SEQUENCE [LARGE SCALE GENOMIC DNA]</scope>
    <source>
        <strain evidence="1 2">JHI1118</strain>
    </source>
</reference>
<dbReference type="Proteomes" id="UP000483035">
    <property type="component" value="Unassembled WGS sequence"/>
</dbReference>